<evidence type="ECO:0000256" key="8">
    <source>
        <dbReference type="ARBA" id="ARBA00023288"/>
    </source>
</evidence>
<accession>D6XCV9</accession>
<sequence>MFSELGIALLTVAAFANGAKENVREFSDLCVLYSFLARPVPVPVIHGTDGTKSTPVTSVFQTALNEVIKLNLTVIDPKMSAVLADDKKYDKAAKILESQDVKGYFDKLSAETVQTMINEYPTIKPGEKEDKNFMKKFKVPVSESTATNVRPLMANLAAAAMQIKSELDTKLASLSSTRTRIRKLTVTAMFGQAVAENPTQPITADTQLDTLLTAQNFPWSDSAARDAACERPESNSAGPGKAIAADVVCLCSEHKNAASDSCTDTATSDTDNFGVGSGMKLKAFNRWKQLQTKCKEQNPAKAVTLNPTAITAALSAVFGNLGKNAITQASVTGKAATPVERHSYLGAYVVGGTTPTTCTSASWDPGSTAGKGLCISYENFLNKGKQVPWAAAVLDVADELHNLEDANADIITLYSRVCAIKKQMETLLLMGELLTPAAGPVLTTTTLKEKTVEEQNKFARFNSNETDCTTNGCDYDKTKKECKPKPGTENTAPPTGTGTAGATASTGCARHKDKTECDADKTGEKQNCAWRKGKEGEPEPEKELCRNGSFIANKKLALMAAAAFMCFLF</sequence>
<dbReference type="InParanoid" id="Q57TR7"/>
<evidence type="ECO:0000313" key="13">
    <source>
        <dbReference type="EMBL" id="AAX81080.1"/>
    </source>
</evidence>
<keyword evidence="5 10" id="KW-0732">Signal</keyword>
<evidence type="ECO:0000313" key="15">
    <source>
        <dbReference type="Proteomes" id="UP000008524"/>
    </source>
</evidence>
<evidence type="ECO:0000256" key="4">
    <source>
        <dbReference type="ARBA" id="ARBA00022622"/>
    </source>
</evidence>
<keyword evidence="4" id="KW-0336">GPI-anchor</keyword>
<evidence type="ECO:0000259" key="11">
    <source>
        <dbReference type="Pfam" id="PF10659"/>
    </source>
</evidence>
<dbReference type="GO" id="GO:0005886">
    <property type="term" value="C:plasma membrane"/>
    <property type="evidence" value="ECO:0007669"/>
    <property type="project" value="UniProtKB-SubCell"/>
</dbReference>
<dbReference type="Pfam" id="PF13206">
    <property type="entry name" value="VSG_B"/>
    <property type="match status" value="1"/>
</dbReference>
<dbReference type="EMBL" id="AC159704">
    <property type="protein sequence ID" value="AAX81080.1"/>
    <property type="molecule type" value="Genomic_DNA"/>
</dbReference>
<keyword evidence="6" id="KW-0472">Membrane</keyword>
<comment type="subcellular location">
    <subcellularLocation>
        <location evidence="2">Cell membrane</location>
        <topology evidence="2">Lipid-anchor</topology>
        <topology evidence="2">GPI-anchor</topology>
    </subcellularLocation>
</comment>
<dbReference type="KEGG" id="tbr:Tb927.3.210"/>
<feature type="chain" id="PRO_5010139503" evidence="10">
    <location>
        <begin position="19"/>
        <end position="569"/>
    </location>
</feature>
<evidence type="ECO:0000256" key="6">
    <source>
        <dbReference type="ARBA" id="ARBA00023136"/>
    </source>
</evidence>
<dbReference type="InterPro" id="IPR025932">
    <property type="entry name" value="Trypano_VSG_B_N_dom"/>
</dbReference>
<dbReference type="AlphaFoldDB" id="Q57TR7"/>
<evidence type="ECO:0000313" key="14">
    <source>
        <dbReference type="EMBL" id="AAZ10086.1"/>
    </source>
</evidence>
<evidence type="ECO:0000259" key="12">
    <source>
        <dbReference type="Pfam" id="PF13206"/>
    </source>
</evidence>
<dbReference type="InterPro" id="IPR019609">
    <property type="entry name" value="Variant_surf_glycoprt_trypan_C"/>
</dbReference>
<feature type="signal peptide" evidence="10">
    <location>
        <begin position="1"/>
        <end position="18"/>
    </location>
</feature>
<reference evidence="14" key="4">
    <citation type="submission" date="2005-04" db="EMBL/GenBank/DDBJ databases">
        <title>Sequencing, closure, and annotation of Trypanosoma brucei chromosomes 2 through 8.</title>
        <authorList>
            <person name="Ghedin E."/>
            <person name="Blandin G."/>
            <person name="Bartholomeu D."/>
            <person name="Caler E."/>
            <person name="Haas B."/>
            <person name="Hannick L."/>
            <person name="Shallom J."/>
            <person name="Hou L."/>
            <person name="Djikeng A."/>
            <person name="Feldblyum T."/>
            <person name="Hostetler J."/>
            <person name="Johnson J."/>
            <person name="Jones K."/>
            <person name="Koo H.L."/>
            <person name="Larkin C."/>
            <person name="Pai G."/>
            <person name="Peterson J."/>
            <person name="Khalak H.G."/>
            <person name="Salzberg S."/>
            <person name="Simpson A.J."/>
            <person name="Tallon L."/>
            <person name="Van Aken S."/>
            <person name="Wanless D."/>
            <person name="White O."/>
            <person name="Wortman J."/>
            <person name="Fraser C.M."/>
            <person name="El-Sayed N.M.A."/>
        </authorList>
    </citation>
    <scope>NUCLEOTIDE SEQUENCE</scope>
    <source>
        <strain evidence="14">927/4 GUTat10.1</strain>
    </source>
</reference>
<evidence type="ECO:0000256" key="1">
    <source>
        <dbReference type="ARBA" id="ARBA00002523"/>
    </source>
</evidence>
<dbReference type="Proteomes" id="UP000008524">
    <property type="component" value="Chromosome 3"/>
</dbReference>
<reference evidence="14 15" key="2">
    <citation type="journal article" date="2005" name="Science">
        <title>The genome of the African trypanosome Trypanosoma brucei.</title>
        <authorList>
            <person name="Berriman M."/>
            <person name="Ghedin E."/>
            <person name="Hertz-Fowler C."/>
            <person name="Blandin G."/>
            <person name="Renauld H."/>
            <person name="Bartholomeu D.C."/>
            <person name="Lennard N.J."/>
            <person name="Caler E."/>
            <person name="Hamlin N.E."/>
            <person name="Haas B."/>
            <person name="Bohme U."/>
            <person name="Hannick L."/>
            <person name="Aslett M.A."/>
            <person name="Shallom J."/>
            <person name="Marcello L."/>
            <person name="Hou L."/>
            <person name="Wickstead B."/>
            <person name="Alsmark U.C."/>
            <person name="Arrowsmith C."/>
            <person name="Atkin R.J."/>
            <person name="Barron A.J."/>
            <person name="Bringaud F."/>
            <person name="Brooks K."/>
            <person name="Carrington M."/>
            <person name="Cherevach I."/>
            <person name="Chillingworth T.J."/>
            <person name="Churcher C."/>
            <person name="Clark L.N."/>
            <person name="Corton C.H."/>
            <person name="Cronin A."/>
            <person name="Davies R.M."/>
            <person name="Doggett J."/>
            <person name="Djikeng A."/>
            <person name="Feldblyum T."/>
            <person name="Field M.C."/>
            <person name="Fraser A."/>
            <person name="Goodhead I."/>
            <person name="Hance Z."/>
            <person name="Harper D."/>
            <person name="Harris B.R."/>
            <person name="Hauser H."/>
            <person name="Hostetler J."/>
            <person name="Ivens A."/>
            <person name="Jagels K."/>
            <person name="Johnson D."/>
            <person name="Johnson J."/>
            <person name="Jones K."/>
            <person name="Kerhornou A.X."/>
            <person name="Koo H."/>
            <person name="Larke N."/>
            <person name="Landfear S."/>
            <person name="Larkin C."/>
            <person name="Leech V."/>
            <person name="Line A."/>
            <person name="Lord A."/>
            <person name="Macleod A."/>
            <person name="Mooney P.J."/>
            <person name="Moule S."/>
            <person name="Martin D.M."/>
            <person name="Morgan G.W."/>
            <person name="Mungall K."/>
            <person name="Norbertczak H."/>
            <person name="Ormond D."/>
            <person name="Pai G."/>
            <person name="Peacock C.S."/>
            <person name="Peterson J."/>
            <person name="Quail M.A."/>
            <person name="Rabbinowitsch E."/>
            <person name="Rajandream M.A."/>
            <person name="Reitter C."/>
            <person name="Salzberg S.L."/>
            <person name="Sanders M."/>
            <person name="Schobel S."/>
            <person name="Sharp S."/>
            <person name="Simmonds M."/>
            <person name="Simpson A.J."/>
            <person name="Tallon L."/>
            <person name="Turner C.M."/>
            <person name="Tait A."/>
            <person name="Tivey A.R."/>
            <person name="Van Aken S."/>
            <person name="Walker D."/>
            <person name="Wanless D."/>
            <person name="Wang S."/>
            <person name="White B."/>
            <person name="White O."/>
            <person name="Whitehead S."/>
            <person name="Woodward J."/>
            <person name="Wortman J."/>
            <person name="Adams M.D."/>
            <person name="Embley T.M."/>
            <person name="Gull K."/>
            <person name="Ullu E."/>
            <person name="Barry J.D."/>
            <person name="Fairlamb A.H."/>
            <person name="Opperdoes F."/>
            <person name="Barrell B.G."/>
            <person name="Donelson J.E."/>
            <person name="Hall N."/>
            <person name="Fraser C.M."/>
            <person name="Melville S.E."/>
            <person name="El-Sayed N.M."/>
        </authorList>
    </citation>
    <scope>NUCLEOTIDE SEQUENCE [LARGE SCALE GENOMIC DNA]</scope>
    <source>
        <strain evidence="14 15">927/4 GUTat10.1</strain>
    </source>
</reference>
<evidence type="ECO:0000256" key="9">
    <source>
        <dbReference type="SAM" id="MobiDB-lite"/>
    </source>
</evidence>
<evidence type="ECO:0000256" key="3">
    <source>
        <dbReference type="ARBA" id="ARBA00022475"/>
    </source>
</evidence>
<protein>
    <submittedName>
        <fullName evidence="13">Variant surface glycoprotein (VSG, atypical), putative</fullName>
    </submittedName>
</protein>
<keyword evidence="15" id="KW-1185">Reference proteome</keyword>
<dbReference type="GO" id="GO:0098552">
    <property type="term" value="C:side of membrane"/>
    <property type="evidence" value="ECO:0007669"/>
    <property type="project" value="UniProtKB-KW"/>
</dbReference>
<evidence type="ECO:0000256" key="10">
    <source>
        <dbReference type="SAM" id="SignalP"/>
    </source>
</evidence>
<keyword evidence="8" id="KW-0449">Lipoprotein</keyword>
<feature type="domain" description="Trypanosome variant surface glycoprotein C-terminal" evidence="11">
    <location>
        <begin position="463"/>
        <end position="568"/>
    </location>
</feature>
<dbReference type="RefSeq" id="XP_843645.1">
    <property type="nucleotide sequence ID" value="XM_838552.1"/>
</dbReference>
<proteinExistence type="predicted"/>
<dbReference type="EMBL" id="CP000066">
    <property type="protein sequence ID" value="AAZ10086.1"/>
    <property type="molecule type" value="Genomic_DNA"/>
</dbReference>
<evidence type="ECO:0000256" key="5">
    <source>
        <dbReference type="ARBA" id="ARBA00022729"/>
    </source>
</evidence>
<evidence type="ECO:0000256" key="2">
    <source>
        <dbReference type="ARBA" id="ARBA00004609"/>
    </source>
</evidence>
<feature type="compositionally biased region" description="Low complexity" evidence="9">
    <location>
        <begin position="487"/>
        <end position="506"/>
    </location>
</feature>
<dbReference type="GO" id="GO:0020033">
    <property type="term" value="P:antigenic variation"/>
    <property type="evidence" value="ECO:0000304"/>
    <property type="project" value="GeneDB"/>
</dbReference>
<feature type="domain" description="Trypanosome variant surface glycoprotein B-type N-terminal" evidence="12">
    <location>
        <begin position="13"/>
        <end position="413"/>
    </location>
</feature>
<dbReference type="GeneID" id="3655969"/>
<reference evidence="14" key="1">
    <citation type="journal article" date="2005" name="Science">
        <title>Comparative genomics of trypanosomatid parasitic protozoa.</title>
        <authorList>
            <person name="El-Sayed N.M."/>
            <person name="Myler P.J."/>
            <person name="Blandin G."/>
            <person name="Berriman M."/>
            <person name="Crabtree J."/>
            <person name="Aggarwal G."/>
            <person name="Caler E."/>
            <person name="Renauld H."/>
            <person name="Worthey E.A."/>
            <person name="Hertz-Fowler C."/>
            <person name="Ghedin E."/>
            <person name="Peacock C."/>
            <person name="Bartholomeu D.C."/>
            <person name="Haas B.J."/>
            <person name="Tran A.N."/>
            <person name="Wortman J.R."/>
            <person name="Alsmark U.C."/>
            <person name="Angiuoli S."/>
            <person name="Anupama A."/>
            <person name="Badger J."/>
            <person name="Bringaud F."/>
            <person name="Cadag E."/>
            <person name="Carlton J.M."/>
            <person name="Cerqueira G.C."/>
            <person name="Creasy T."/>
            <person name="Delcher A.L."/>
            <person name="Djikeng A."/>
            <person name="Embley T.M."/>
            <person name="Hauser C."/>
            <person name="Ivens A.C."/>
            <person name="Kummerfeld S.K."/>
            <person name="Pereira-Leal J.B."/>
            <person name="Nilsson D."/>
            <person name="Peterson J."/>
            <person name="Salzberg S.L."/>
            <person name="Shallom J."/>
            <person name="Silva J.C."/>
            <person name="Sundaram J."/>
            <person name="Westenberger S."/>
            <person name="White O."/>
            <person name="Melville S.E."/>
            <person name="Donelson J.E."/>
            <person name="Andersson B."/>
            <person name="Stuart K.D."/>
            <person name="Hall N."/>
        </authorList>
    </citation>
    <scope>NUCLEOTIDE SEQUENCE</scope>
    <source>
        <strain evidence="14">927/4 GUTat10.1</strain>
    </source>
</reference>
<dbReference type="PaxDb" id="5691-AAZ10086"/>
<accession>Q57TR7</accession>
<reference evidence="13" key="3">
    <citation type="submission" date="2005-04" db="EMBL/GenBank/DDBJ databases">
        <title>.</title>
        <authorList>
            <person name="Ghedin E."/>
            <person name="Blandin G."/>
            <person name="Bartholomeu D."/>
            <person name="Caler E."/>
            <person name="Haas B."/>
            <person name="Hannick L."/>
            <person name="Shallom J."/>
            <person name="Hou L."/>
            <person name="Djikeng A."/>
            <person name="Feldblyum T."/>
            <person name="Hostetler J."/>
            <person name="Johnson J."/>
            <person name="Jones K."/>
            <person name="Koo H.L."/>
            <person name="Larkin C."/>
            <person name="Pai G."/>
            <person name="Peterson J."/>
            <person name="Khalak H.G."/>
            <person name="Salzberg S."/>
            <person name="Simpson A.J."/>
            <person name="Tallon L."/>
            <person name="Van Aken S."/>
            <person name="Wanless D."/>
            <person name="White O."/>
            <person name="Wortman J."/>
            <person name="Fraser C.M."/>
            <person name="El-Sayed N.M.A."/>
        </authorList>
    </citation>
    <scope>NUCLEOTIDE SEQUENCE</scope>
    <source>
        <strain evidence="13">GUTat10.1</strain>
    </source>
</reference>
<dbReference type="Pfam" id="PF10659">
    <property type="entry name" value="Trypan_glycop_C"/>
    <property type="match status" value="1"/>
</dbReference>
<keyword evidence="3" id="KW-1003">Cell membrane</keyword>
<evidence type="ECO:0000256" key="7">
    <source>
        <dbReference type="ARBA" id="ARBA00023180"/>
    </source>
</evidence>
<organism evidence="13 15">
    <name type="scientific">Trypanosoma brucei brucei (strain 927/4 GUTat10.1)</name>
    <dbReference type="NCBI Taxonomy" id="185431"/>
    <lineage>
        <taxon>Eukaryota</taxon>
        <taxon>Discoba</taxon>
        <taxon>Euglenozoa</taxon>
        <taxon>Kinetoplastea</taxon>
        <taxon>Metakinetoplastina</taxon>
        <taxon>Trypanosomatida</taxon>
        <taxon>Trypanosomatidae</taxon>
        <taxon>Trypanosoma</taxon>
    </lineage>
</organism>
<keyword evidence="7" id="KW-0325">Glycoprotein</keyword>
<name>Q57TR7_TRYB2</name>
<dbReference type="VEuPathDB" id="TriTrypDB:Tb927.3.210"/>
<feature type="region of interest" description="Disordered" evidence="9">
    <location>
        <begin position="482"/>
        <end position="506"/>
    </location>
</feature>
<comment type="function">
    <text evidence="1">VSG forms a coat on the surface of the parasite. The trypanosome evades the immune response of the host by expressing a series of antigenically distinct VSGs from an estimated 1000 VSG genes.</text>
</comment>
<gene>
    <name evidence="14" type="primary">Tb03.6N20.110</name>
    <name evidence="13" type="ORF">Tb927.3.210</name>
</gene>